<reference evidence="2" key="2">
    <citation type="journal article" date="2021" name="PeerJ">
        <title>Extensive microbial diversity within the chicken gut microbiome revealed by metagenomics and culture.</title>
        <authorList>
            <person name="Gilroy R."/>
            <person name="Ravi A."/>
            <person name="Getino M."/>
            <person name="Pursley I."/>
            <person name="Horton D.L."/>
            <person name="Alikhan N.F."/>
            <person name="Baker D."/>
            <person name="Gharbi K."/>
            <person name="Hall N."/>
            <person name="Watson M."/>
            <person name="Adriaenssens E.M."/>
            <person name="Foster-Nyarko E."/>
            <person name="Jarju S."/>
            <person name="Secka A."/>
            <person name="Antonio M."/>
            <person name="Oren A."/>
            <person name="Chaudhuri R.R."/>
            <person name="La Ragione R."/>
            <person name="Hildebrand F."/>
            <person name="Pallen M.J."/>
        </authorList>
    </citation>
    <scope>NUCLEOTIDE SEQUENCE</scope>
    <source>
        <strain evidence="2">ChiGjej2B2-16831</strain>
    </source>
</reference>
<dbReference type="InterPro" id="IPR046867">
    <property type="entry name" value="AldOxase/xan_DH_MoCoBD2"/>
</dbReference>
<gene>
    <name evidence="2" type="ORF">IAD24_04020</name>
</gene>
<accession>A0A9D1N3C1</accession>
<dbReference type="InterPro" id="IPR000674">
    <property type="entry name" value="Ald_Oxase/Xan_DH_a/b"/>
</dbReference>
<comment type="caution">
    <text evidence="2">The sequence shown here is derived from an EMBL/GenBank/DDBJ whole genome shotgun (WGS) entry which is preliminary data.</text>
</comment>
<dbReference type="SUPFAM" id="SSF54665">
    <property type="entry name" value="CO dehydrogenase molybdoprotein N-domain-like"/>
    <property type="match status" value="1"/>
</dbReference>
<dbReference type="GO" id="GO:0016491">
    <property type="term" value="F:oxidoreductase activity"/>
    <property type="evidence" value="ECO:0007669"/>
    <property type="project" value="InterPro"/>
</dbReference>
<dbReference type="InterPro" id="IPR037165">
    <property type="entry name" value="AldOxase/xan_DH_Mopterin-bd_sf"/>
</dbReference>
<dbReference type="InterPro" id="IPR008274">
    <property type="entry name" value="AldOxase/xan_DH_MoCoBD1"/>
</dbReference>
<feature type="domain" description="Aldehyde oxidase/xanthine dehydrogenase a/b hammerhead" evidence="1">
    <location>
        <begin position="16"/>
        <end position="120"/>
    </location>
</feature>
<reference evidence="2" key="1">
    <citation type="submission" date="2020-10" db="EMBL/GenBank/DDBJ databases">
        <authorList>
            <person name="Gilroy R."/>
        </authorList>
    </citation>
    <scope>NUCLEOTIDE SEQUENCE</scope>
    <source>
        <strain evidence="2">ChiGjej2B2-16831</strain>
    </source>
</reference>
<dbReference type="PANTHER" id="PTHR11908">
    <property type="entry name" value="XANTHINE DEHYDROGENASE"/>
    <property type="match status" value="1"/>
</dbReference>
<dbReference type="Pfam" id="PF02738">
    <property type="entry name" value="MoCoBD_1"/>
    <property type="match status" value="1"/>
</dbReference>
<dbReference type="Gene3D" id="3.90.1170.50">
    <property type="entry name" value="Aldehyde oxidase/xanthine dehydrogenase, a/b hammerhead"/>
    <property type="match status" value="1"/>
</dbReference>
<proteinExistence type="predicted"/>
<dbReference type="Pfam" id="PF01315">
    <property type="entry name" value="Ald_Xan_dh_C"/>
    <property type="match status" value="1"/>
</dbReference>
<evidence type="ECO:0000313" key="3">
    <source>
        <dbReference type="Proteomes" id="UP000824128"/>
    </source>
</evidence>
<name>A0A9D1N3C1_9FIRM</name>
<dbReference type="GO" id="GO:0005506">
    <property type="term" value="F:iron ion binding"/>
    <property type="evidence" value="ECO:0007669"/>
    <property type="project" value="InterPro"/>
</dbReference>
<dbReference type="InterPro" id="IPR016208">
    <property type="entry name" value="Ald_Oxase/xanthine_DH-like"/>
</dbReference>
<dbReference type="InterPro" id="IPR036856">
    <property type="entry name" value="Ald_Oxase/Xan_DH_a/b_sf"/>
</dbReference>
<sequence>MMQSSLRRLDGVAKVTGRLKFSSDMVLPSMLYAVPVLSTEAHARILSVDASEALKLPGCVKVYTGRDVPCNRVGYLHDHPVICDDKVRFYGDIVAVVAAETEEIARRAARLVRVAYEPLPLIETVEQALSLERGKVHDQMENNICHQIHYARGDVDAAFSKCKYIVENEYTFQQVDHCFLETECGVSSLEDGKLVIRSGSQNVYYDRGQIAEGLGLPEEQVVVIAPYTGGGFGGKGDISVQCLIGLVTLDTGRPCKMHFSREERFINGVKRHPGKVRMKTGADENGVIQAHEVYAVLDGGAYTVFGNVVLEIATECCAGPYRFPNIRVDTYNVYTNNGVNGAFRGFGAAQGCFPLEGQMNALARRMGMDAIELRIRNCLRQGERQGLGHILLSDTRMYETLCEASRDPLWTGRAAYRSSRGGVRTGVGVAAGMKGYSVGINGAPDFSFAQGVATRDGRFCLSVACIEMGQGCFTAMAEMFAETLKIPPERVELMDLCNSELNEETGATASSRVTHAVGLAVAAAGNELVAALREAAARAHGVPEDALQHVQGGFLLKGRLIPFASVAAGCPADIVRRTRVRTKYSDQPSEGALGHPHVLYSSNVQLALVEVDTATGMAHVDRMHVYVDVGRCMNRQQVEGQSEGGVVMGASYALLEKVERRAGRPLNPSFSSYVLPTALDAPPVIENHILEYPEPAHPFGVKGMGENATTPTAPAIVDAVNDALGTHFTELPLSPELLAAETNPWKGPPADGRPV</sequence>
<dbReference type="Gene3D" id="3.30.365.10">
    <property type="entry name" value="Aldehyde oxidase/xanthine dehydrogenase, molybdopterin binding domain"/>
    <property type="match status" value="4"/>
</dbReference>
<protein>
    <submittedName>
        <fullName evidence="2">Xanthine dehydrogenase family protein molybdopterin-binding subunit</fullName>
    </submittedName>
</protein>
<dbReference type="SUPFAM" id="SSF56003">
    <property type="entry name" value="Molybdenum cofactor-binding domain"/>
    <property type="match status" value="1"/>
</dbReference>
<dbReference type="EMBL" id="DVNZ01000129">
    <property type="protein sequence ID" value="HIU94305.1"/>
    <property type="molecule type" value="Genomic_DNA"/>
</dbReference>
<evidence type="ECO:0000313" key="2">
    <source>
        <dbReference type="EMBL" id="HIU94305.1"/>
    </source>
</evidence>
<dbReference type="SMART" id="SM01008">
    <property type="entry name" value="Ald_Xan_dh_C"/>
    <property type="match status" value="1"/>
</dbReference>
<evidence type="ECO:0000259" key="1">
    <source>
        <dbReference type="SMART" id="SM01008"/>
    </source>
</evidence>
<dbReference type="AlphaFoldDB" id="A0A9D1N3C1"/>
<dbReference type="Pfam" id="PF20256">
    <property type="entry name" value="MoCoBD_2"/>
    <property type="match status" value="1"/>
</dbReference>
<dbReference type="PANTHER" id="PTHR11908:SF157">
    <property type="entry name" value="XANTHINE DEHYDROGENASE SUBUNIT D-RELATED"/>
    <property type="match status" value="1"/>
</dbReference>
<dbReference type="Proteomes" id="UP000824128">
    <property type="component" value="Unassembled WGS sequence"/>
</dbReference>
<organism evidence="2 3">
    <name type="scientific">Candidatus Aphodomorpha intestinavium</name>
    <dbReference type="NCBI Taxonomy" id="2840672"/>
    <lineage>
        <taxon>Bacteria</taxon>
        <taxon>Bacillati</taxon>
        <taxon>Bacillota</taxon>
        <taxon>Clostridia</taxon>
        <taxon>Eubacteriales</taxon>
        <taxon>Candidatus Aphodomorpha</taxon>
    </lineage>
</organism>